<dbReference type="InterPro" id="IPR033749">
    <property type="entry name" value="Polyprenyl_synt_CS"/>
</dbReference>
<dbReference type="GO" id="GO:0004337">
    <property type="term" value="F:(2E,6E)-farnesyl diphosphate synthase activity"/>
    <property type="evidence" value="ECO:0007669"/>
    <property type="project" value="UniProtKB-EC"/>
</dbReference>
<keyword evidence="5 12" id="KW-0808">Transferase</keyword>
<evidence type="ECO:0000256" key="10">
    <source>
        <dbReference type="ARBA" id="ARBA00032873"/>
    </source>
</evidence>
<dbReference type="RefSeq" id="WP_071874983.1">
    <property type="nucleotide sequence ID" value="NZ_JBHSHF010000015.1"/>
</dbReference>
<evidence type="ECO:0000256" key="3">
    <source>
        <dbReference type="ARBA" id="ARBA00012439"/>
    </source>
</evidence>
<evidence type="ECO:0000256" key="1">
    <source>
        <dbReference type="ARBA" id="ARBA00001946"/>
    </source>
</evidence>
<comment type="cofactor">
    <cofactor evidence="1">
        <name>Mg(2+)</name>
        <dbReference type="ChEBI" id="CHEBI:18420"/>
    </cofactor>
</comment>
<gene>
    <name evidence="13" type="ORF">RU93_GL002291</name>
</gene>
<sequence length="299" mass="32482">MKSFEAIQQEIIDAVETEMVRFISEQVTEEQLQESMRYSIEAGGKRLRPLLLCLTASAFKNPLEQGTIQVAAALEMIHTYSLIHDDLPAMDNDDLRRGKPTNHKVFGEGLAILAGDGLLTLAFQLVSQASIDADKKITLLQLLSQAAGSSGMVAGQVADILGEGQQLSLEELIAIHQRKTGELIRFAVLAGGILTNQSASTLADLEAFAMHLGLAFQIRDDILDVISSTEELGKATQKDASLEKNTYPALLGLDGAKEAFAHEMAQAQQRLAMLEQVNCDVVLLSMVFQWFALEGKGVK</sequence>
<proteinExistence type="inferred from homology"/>
<evidence type="ECO:0000313" key="13">
    <source>
        <dbReference type="EMBL" id="OJG10266.1"/>
    </source>
</evidence>
<dbReference type="OrthoDB" id="9805316at2"/>
<dbReference type="FunFam" id="1.10.600.10:FF:000001">
    <property type="entry name" value="Geranylgeranyl diphosphate synthase"/>
    <property type="match status" value="1"/>
</dbReference>
<dbReference type="Proteomes" id="UP000182149">
    <property type="component" value="Unassembled WGS sequence"/>
</dbReference>
<dbReference type="PROSITE" id="PS00444">
    <property type="entry name" value="POLYPRENYL_SYNTHASE_2"/>
    <property type="match status" value="1"/>
</dbReference>
<keyword evidence="7" id="KW-0460">Magnesium</keyword>
<dbReference type="PANTHER" id="PTHR43281:SF1">
    <property type="entry name" value="FARNESYL DIPHOSPHATE SYNTHASE"/>
    <property type="match status" value="1"/>
</dbReference>
<comment type="caution">
    <text evidence="13">The sequence shown here is derived from an EMBL/GenBank/DDBJ whole genome shotgun (WGS) entry which is preliminary data.</text>
</comment>
<dbReference type="STRING" id="328396.RU93_GL002291"/>
<dbReference type="Gene3D" id="1.10.600.10">
    <property type="entry name" value="Farnesyl Diphosphate Synthase"/>
    <property type="match status" value="1"/>
</dbReference>
<keyword evidence="14" id="KW-1185">Reference proteome</keyword>
<dbReference type="Pfam" id="PF00348">
    <property type="entry name" value="polyprenyl_synt"/>
    <property type="match status" value="1"/>
</dbReference>
<dbReference type="GO" id="GO:0016114">
    <property type="term" value="P:terpenoid biosynthetic process"/>
    <property type="evidence" value="ECO:0007669"/>
    <property type="project" value="UniProtKB-ARBA"/>
</dbReference>
<protein>
    <recommendedName>
        <fullName evidence="4">Farnesyl diphosphate synthase</fullName>
        <ecNumber evidence="3">2.5.1.10</ecNumber>
    </recommendedName>
    <alternativeName>
        <fullName evidence="10">(2E,6E)-farnesyl diphosphate synthase</fullName>
    </alternativeName>
    <alternativeName>
        <fullName evidence="9">Geranyltranstransferase</fullName>
    </alternativeName>
</protein>
<dbReference type="PROSITE" id="PS00723">
    <property type="entry name" value="POLYPRENYL_SYNTHASE_1"/>
    <property type="match status" value="1"/>
</dbReference>
<evidence type="ECO:0000256" key="7">
    <source>
        <dbReference type="ARBA" id="ARBA00022842"/>
    </source>
</evidence>
<evidence type="ECO:0000256" key="5">
    <source>
        <dbReference type="ARBA" id="ARBA00022679"/>
    </source>
</evidence>
<comment type="catalytic activity">
    <reaction evidence="11">
        <text>isopentenyl diphosphate + (2E)-geranyl diphosphate = (2E,6E)-farnesyl diphosphate + diphosphate</text>
        <dbReference type="Rhea" id="RHEA:19361"/>
        <dbReference type="ChEBI" id="CHEBI:33019"/>
        <dbReference type="ChEBI" id="CHEBI:58057"/>
        <dbReference type="ChEBI" id="CHEBI:128769"/>
        <dbReference type="ChEBI" id="CHEBI:175763"/>
        <dbReference type="EC" id="2.5.1.10"/>
    </reaction>
</comment>
<comment type="similarity">
    <text evidence="2 12">Belongs to the FPP/GGPP synthase family.</text>
</comment>
<evidence type="ECO:0000256" key="6">
    <source>
        <dbReference type="ARBA" id="ARBA00022723"/>
    </source>
</evidence>
<evidence type="ECO:0000256" key="11">
    <source>
        <dbReference type="ARBA" id="ARBA00049399"/>
    </source>
</evidence>
<dbReference type="GO" id="GO:0046872">
    <property type="term" value="F:metal ion binding"/>
    <property type="evidence" value="ECO:0007669"/>
    <property type="project" value="UniProtKB-KW"/>
</dbReference>
<accession>A0A1L8QS43</accession>
<organism evidence="13 14">
    <name type="scientific">Enterococcus aquimarinus</name>
    <dbReference type="NCBI Taxonomy" id="328396"/>
    <lineage>
        <taxon>Bacteria</taxon>
        <taxon>Bacillati</taxon>
        <taxon>Bacillota</taxon>
        <taxon>Bacilli</taxon>
        <taxon>Lactobacillales</taxon>
        <taxon>Enterococcaceae</taxon>
        <taxon>Enterococcus</taxon>
    </lineage>
</organism>
<evidence type="ECO:0000256" key="4">
    <source>
        <dbReference type="ARBA" id="ARBA00015100"/>
    </source>
</evidence>
<name>A0A1L8QS43_9ENTE</name>
<keyword evidence="8" id="KW-0414">Isoprene biosynthesis</keyword>
<dbReference type="SUPFAM" id="SSF48576">
    <property type="entry name" value="Terpenoid synthases"/>
    <property type="match status" value="1"/>
</dbReference>
<dbReference type="SFLD" id="SFLDG01017">
    <property type="entry name" value="Polyprenyl_Transferase_Like"/>
    <property type="match status" value="1"/>
</dbReference>
<evidence type="ECO:0000256" key="9">
    <source>
        <dbReference type="ARBA" id="ARBA00032380"/>
    </source>
</evidence>
<dbReference type="AlphaFoldDB" id="A0A1L8QS43"/>
<evidence type="ECO:0000256" key="12">
    <source>
        <dbReference type="RuleBase" id="RU004466"/>
    </source>
</evidence>
<dbReference type="EMBL" id="JXKD01000009">
    <property type="protein sequence ID" value="OJG10266.1"/>
    <property type="molecule type" value="Genomic_DNA"/>
</dbReference>
<dbReference type="SFLD" id="SFLDS00005">
    <property type="entry name" value="Isoprenoid_Synthase_Type_I"/>
    <property type="match status" value="1"/>
</dbReference>
<evidence type="ECO:0000256" key="8">
    <source>
        <dbReference type="ARBA" id="ARBA00023229"/>
    </source>
</evidence>
<evidence type="ECO:0000256" key="2">
    <source>
        <dbReference type="ARBA" id="ARBA00006706"/>
    </source>
</evidence>
<reference evidence="13 14" key="1">
    <citation type="submission" date="2014-12" db="EMBL/GenBank/DDBJ databases">
        <title>Draft genome sequences of 29 type strains of Enterococci.</title>
        <authorList>
            <person name="Zhong Z."/>
            <person name="Sun Z."/>
            <person name="Liu W."/>
            <person name="Zhang W."/>
            <person name="Zhang H."/>
        </authorList>
    </citation>
    <scope>NUCLEOTIDE SEQUENCE [LARGE SCALE GENOMIC DNA]</scope>
    <source>
        <strain evidence="13 14">DSM 17690</strain>
    </source>
</reference>
<dbReference type="CDD" id="cd00685">
    <property type="entry name" value="Trans_IPPS_HT"/>
    <property type="match status" value="1"/>
</dbReference>
<dbReference type="InterPro" id="IPR008949">
    <property type="entry name" value="Isoprenoid_synthase_dom_sf"/>
</dbReference>
<keyword evidence="6" id="KW-0479">Metal-binding</keyword>
<dbReference type="InterPro" id="IPR000092">
    <property type="entry name" value="Polyprenyl_synt"/>
</dbReference>
<dbReference type="PANTHER" id="PTHR43281">
    <property type="entry name" value="FARNESYL DIPHOSPHATE SYNTHASE"/>
    <property type="match status" value="1"/>
</dbReference>
<evidence type="ECO:0000313" key="14">
    <source>
        <dbReference type="Proteomes" id="UP000182149"/>
    </source>
</evidence>
<dbReference type="EC" id="2.5.1.10" evidence="3"/>
<dbReference type="NCBIfam" id="NF045485">
    <property type="entry name" value="FPPsyn"/>
    <property type="match status" value="1"/>
</dbReference>
<dbReference type="GO" id="GO:0005737">
    <property type="term" value="C:cytoplasm"/>
    <property type="evidence" value="ECO:0007669"/>
    <property type="project" value="UniProtKB-ARBA"/>
</dbReference>
<dbReference type="InterPro" id="IPR053378">
    <property type="entry name" value="Prenyl_diphosphate_synthase"/>
</dbReference>